<proteinExistence type="predicted"/>
<gene>
    <name evidence="1" type="ORF">CUNI_LOCUS10698</name>
</gene>
<organism evidence="1 2">
    <name type="scientific">Candidula unifasciata</name>
    <dbReference type="NCBI Taxonomy" id="100452"/>
    <lineage>
        <taxon>Eukaryota</taxon>
        <taxon>Metazoa</taxon>
        <taxon>Spiralia</taxon>
        <taxon>Lophotrochozoa</taxon>
        <taxon>Mollusca</taxon>
        <taxon>Gastropoda</taxon>
        <taxon>Heterobranchia</taxon>
        <taxon>Euthyneura</taxon>
        <taxon>Panpulmonata</taxon>
        <taxon>Eupulmonata</taxon>
        <taxon>Stylommatophora</taxon>
        <taxon>Helicina</taxon>
        <taxon>Helicoidea</taxon>
        <taxon>Geomitridae</taxon>
        <taxon>Candidula</taxon>
    </lineage>
</organism>
<dbReference type="OrthoDB" id="275748at2759"/>
<accession>A0A8S3ZBG1</accession>
<name>A0A8S3ZBG1_9EUPU</name>
<dbReference type="Proteomes" id="UP000678393">
    <property type="component" value="Unassembled WGS sequence"/>
</dbReference>
<dbReference type="InterPro" id="IPR035979">
    <property type="entry name" value="RBD_domain_sf"/>
</dbReference>
<protein>
    <recommendedName>
        <fullName evidence="3">RRM domain-containing protein</fullName>
    </recommendedName>
</protein>
<dbReference type="EMBL" id="CAJHNH020001964">
    <property type="protein sequence ID" value="CAG5125140.1"/>
    <property type="molecule type" value="Genomic_DNA"/>
</dbReference>
<keyword evidence="2" id="KW-1185">Reference proteome</keyword>
<evidence type="ECO:0000313" key="1">
    <source>
        <dbReference type="EMBL" id="CAG5125140.1"/>
    </source>
</evidence>
<dbReference type="SUPFAM" id="SSF54928">
    <property type="entry name" value="RNA-binding domain, RBD"/>
    <property type="match status" value="1"/>
</dbReference>
<sequence length="118" mass="13578">MFILVTIQILKSKRSASTRGNRVMYVKNLPKITGEEMSPLQNHRGRDIRLGNTLETGSATFVVFEDIFDVKNACEHLFGFIVCNPYLVKTNTDKKKQKLDQIKSKYELSTPDNLKKRK</sequence>
<dbReference type="GO" id="GO:0003676">
    <property type="term" value="F:nucleic acid binding"/>
    <property type="evidence" value="ECO:0007669"/>
    <property type="project" value="InterPro"/>
</dbReference>
<dbReference type="AlphaFoldDB" id="A0A8S3ZBG1"/>
<evidence type="ECO:0000313" key="2">
    <source>
        <dbReference type="Proteomes" id="UP000678393"/>
    </source>
</evidence>
<comment type="caution">
    <text evidence="1">The sequence shown here is derived from an EMBL/GenBank/DDBJ whole genome shotgun (WGS) entry which is preliminary data.</text>
</comment>
<evidence type="ECO:0008006" key="3">
    <source>
        <dbReference type="Google" id="ProtNLM"/>
    </source>
</evidence>
<reference evidence="1" key="1">
    <citation type="submission" date="2021-04" db="EMBL/GenBank/DDBJ databases">
        <authorList>
            <consortium name="Molecular Ecology Group"/>
        </authorList>
    </citation>
    <scope>NUCLEOTIDE SEQUENCE</scope>
</reference>